<dbReference type="Proteomes" id="UP000326903">
    <property type="component" value="Unassembled WGS sequence"/>
</dbReference>
<keyword evidence="3" id="KW-1185">Reference proteome</keyword>
<comment type="caution">
    <text evidence="2">The sequence shown here is derived from an EMBL/GenBank/DDBJ whole genome shotgun (WGS) entry which is preliminary data.</text>
</comment>
<name>A0A5J5ICW6_9BACT</name>
<protein>
    <submittedName>
        <fullName evidence="2">Uncharacterized protein</fullName>
    </submittedName>
</protein>
<accession>A0A5J5ICW6</accession>
<dbReference type="AlphaFoldDB" id="A0A5J5ICW6"/>
<organism evidence="2 3">
    <name type="scientific">Ginsengibacter hankyongi</name>
    <dbReference type="NCBI Taxonomy" id="2607284"/>
    <lineage>
        <taxon>Bacteria</taxon>
        <taxon>Pseudomonadati</taxon>
        <taxon>Bacteroidota</taxon>
        <taxon>Chitinophagia</taxon>
        <taxon>Chitinophagales</taxon>
        <taxon>Chitinophagaceae</taxon>
        <taxon>Ginsengibacter</taxon>
    </lineage>
</organism>
<feature type="chain" id="PRO_5023862911" evidence="1">
    <location>
        <begin position="31"/>
        <end position="91"/>
    </location>
</feature>
<dbReference type="RefSeq" id="WP_150415832.1">
    <property type="nucleotide sequence ID" value="NZ_VYQF01000005.1"/>
</dbReference>
<dbReference type="EMBL" id="VYQF01000005">
    <property type="protein sequence ID" value="KAA9037597.1"/>
    <property type="molecule type" value="Genomic_DNA"/>
</dbReference>
<sequence length="91" mass="10052">MLTKPKTMLRKISVYFIAVMLCFNFQIEQAAAQATVPLKNGMVIFHSITVKNSYYKFNAGRSSGTGVIEIKGDNIVVDFNGAVLQGSNYKI</sequence>
<feature type="signal peptide" evidence="1">
    <location>
        <begin position="1"/>
        <end position="30"/>
    </location>
</feature>
<keyword evidence="1" id="KW-0732">Signal</keyword>
<evidence type="ECO:0000313" key="3">
    <source>
        <dbReference type="Proteomes" id="UP000326903"/>
    </source>
</evidence>
<reference evidence="2 3" key="1">
    <citation type="submission" date="2019-09" db="EMBL/GenBank/DDBJ databases">
        <title>Draft genome sequence of Ginsengibacter sp. BR5-29.</title>
        <authorList>
            <person name="Im W.-T."/>
        </authorList>
    </citation>
    <scope>NUCLEOTIDE SEQUENCE [LARGE SCALE GENOMIC DNA]</scope>
    <source>
        <strain evidence="2 3">BR5-29</strain>
    </source>
</reference>
<proteinExistence type="predicted"/>
<gene>
    <name evidence="2" type="ORF">FW778_16005</name>
</gene>
<evidence type="ECO:0000256" key="1">
    <source>
        <dbReference type="SAM" id="SignalP"/>
    </source>
</evidence>
<evidence type="ECO:0000313" key="2">
    <source>
        <dbReference type="EMBL" id="KAA9037597.1"/>
    </source>
</evidence>